<dbReference type="InterPro" id="IPR029044">
    <property type="entry name" value="Nucleotide-diphossugar_trans"/>
</dbReference>
<organism evidence="2 3">
    <name type="scientific">Candidatus Magasanikbacteria bacterium CG_4_10_14_0_2_um_filter_41_10</name>
    <dbReference type="NCBI Taxonomy" id="1974638"/>
    <lineage>
        <taxon>Bacteria</taxon>
        <taxon>Candidatus Magasanikiibacteriota</taxon>
    </lineage>
</organism>
<reference evidence="3" key="1">
    <citation type="submission" date="2017-09" db="EMBL/GenBank/DDBJ databases">
        <title>Depth-based differentiation of microbial function through sediment-hosted aquifers and enrichment of novel symbionts in the deep terrestrial subsurface.</title>
        <authorList>
            <person name="Probst A.J."/>
            <person name="Ladd B."/>
            <person name="Jarett J.K."/>
            <person name="Geller-Mcgrath D.E."/>
            <person name="Sieber C.M.K."/>
            <person name="Emerson J.B."/>
            <person name="Anantharaman K."/>
            <person name="Thomas B.C."/>
            <person name="Malmstrom R."/>
            <person name="Stieglmeier M."/>
            <person name="Klingl A."/>
            <person name="Woyke T."/>
            <person name="Ryan C.M."/>
            <person name="Banfield J.F."/>
        </authorList>
    </citation>
    <scope>NUCLEOTIDE SEQUENCE [LARGE SCALE GENOMIC DNA]</scope>
</reference>
<protein>
    <recommendedName>
        <fullName evidence="1">Glycosyltransferase 2-like domain-containing protein</fullName>
    </recommendedName>
</protein>
<dbReference type="EMBL" id="PFPJ01000064">
    <property type="protein sequence ID" value="PIZ92934.1"/>
    <property type="molecule type" value="Genomic_DNA"/>
</dbReference>
<evidence type="ECO:0000259" key="1">
    <source>
        <dbReference type="Pfam" id="PF00535"/>
    </source>
</evidence>
<sequence length="257" mass="29626">MIPYFVKVSICVITYNREKFIAEAIDSILFQTFQNWELVIVDDGSQDDTEQIVKTYKDPRISYVRNDTNQGIVASRNTALAQATGEYIAVLDSDDIWNDPTKLATQVAFLDSHAEYALVGCANIQIIDGQGTVVSDMFQPVEDSEIRKHMLYKNPFTHSSILFRRSVISEMGSYHDYAVGEDYELCLRIGMKYKMKNIADLSMQYRKHSGNISVQKRMQALRLNIAIIRTYKEAYPRFFMSIFRRYIRFVIGLCVLS</sequence>
<evidence type="ECO:0000313" key="2">
    <source>
        <dbReference type="EMBL" id="PIZ92934.1"/>
    </source>
</evidence>
<dbReference type="GO" id="GO:0016758">
    <property type="term" value="F:hexosyltransferase activity"/>
    <property type="evidence" value="ECO:0007669"/>
    <property type="project" value="UniProtKB-ARBA"/>
</dbReference>
<dbReference type="Gene3D" id="3.90.550.10">
    <property type="entry name" value="Spore Coat Polysaccharide Biosynthesis Protein SpsA, Chain A"/>
    <property type="match status" value="1"/>
</dbReference>
<dbReference type="PANTHER" id="PTHR22916">
    <property type="entry name" value="GLYCOSYLTRANSFERASE"/>
    <property type="match status" value="1"/>
</dbReference>
<name>A0A2M7V388_9BACT</name>
<proteinExistence type="predicted"/>
<comment type="caution">
    <text evidence="2">The sequence shown here is derived from an EMBL/GenBank/DDBJ whole genome shotgun (WGS) entry which is preliminary data.</text>
</comment>
<gene>
    <name evidence="2" type="ORF">COX82_03650</name>
</gene>
<feature type="domain" description="Glycosyltransferase 2-like" evidence="1">
    <location>
        <begin position="9"/>
        <end position="169"/>
    </location>
</feature>
<dbReference type="PANTHER" id="PTHR22916:SF3">
    <property type="entry name" value="UDP-GLCNAC:BETAGAL BETA-1,3-N-ACETYLGLUCOSAMINYLTRANSFERASE-LIKE PROTEIN 1"/>
    <property type="match status" value="1"/>
</dbReference>
<accession>A0A2M7V388</accession>
<dbReference type="InterPro" id="IPR001173">
    <property type="entry name" value="Glyco_trans_2-like"/>
</dbReference>
<dbReference type="SUPFAM" id="SSF53448">
    <property type="entry name" value="Nucleotide-diphospho-sugar transferases"/>
    <property type="match status" value="1"/>
</dbReference>
<dbReference type="Proteomes" id="UP000228750">
    <property type="component" value="Unassembled WGS sequence"/>
</dbReference>
<evidence type="ECO:0000313" key="3">
    <source>
        <dbReference type="Proteomes" id="UP000228750"/>
    </source>
</evidence>
<dbReference type="AlphaFoldDB" id="A0A2M7V388"/>
<dbReference type="Pfam" id="PF00535">
    <property type="entry name" value="Glycos_transf_2"/>
    <property type="match status" value="1"/>
</dbReference>